<dbReference type="InterPro" id="IPR031160">
    <property type="entry name" value="F_BAR_dom"/>
</dbReference>
<evidence type="ECO:0000256" key="1">
    <source>
        <dbReference type="ARBA" id="ARBA00004184"/>
    </source>
</evidence>
<evidence type="ECO:0000259" key="7">
    <source>
        <dbReference type="PROSITE" id="PS50002"/>
    </source>
</evidence>
<accession>A0A813PFC8</accession>
<dbReference type="SUPFAM" id="SSF50044">
    <property type="entry name" value="SH3-domain"/>
    <property type="match status" value="1"/>
</dbReference>
<organism evidence="9 11">
    <name type="scientific">Didymodactylos carnosus</name>
    <dbReference type="NCBI Taxonomy" id="1234261"/>
    <lineage>
        <taxon>Eukaryota</taxon>
        <taxon>Metazoa</taxon>
        <taxon>Spiralia</taxon>
        <taxon>Gnathifera</taxon>
        <taxon>Rotifera</taxon>
        <taxon>Eurotatoria</taxon>
        <taxon>Bdelloidea</taxon>
        <taxon>Philodinida</taxon>
        <taxon>Philodinidae</taxon>
        <taxon>Didymodactylos</taxon>
    </lineage>
</organism>
<dbReference type="PROSITE" id="PS50002">
    <property type="entry name" value="SH3"/>
    <property type="match status" value="1"/>
</dbReference>
<dbReference type="EMBL" id="CAJOBC010000075">
    <property type="protein sequence ID" value="CAF3531770.1"/>
    <property type="molecule type" value="Genomic_DNA"/>
</dbReference>
<feature type="compositionally biased region" description="Low complexity" evidence="6">
    <location>
        <begin position="604"/>
        <end position="622"/>
    </location>
</feature>
<dbReference type="EMBL" id="CAJNOQ010000075">
    <property type="protein sequence ID" value="CAF0752026.1"/>
    <property type="molecule type" value="Genomic_DNA"/>
</dbReference>
<dbReference type="Pfam" id="PF00018">
    <property type="entry name" value="SH3_1"/>
    <property type="match status" value="1"/>
</dbReference>
<dbReference type="Proteomes" id="UP000663829">
    <property type="component" value="Unassembled WGS sequence"/>
</dbReference>
<dbReference type="GO" id="GO:0005768">
    <property type="term" value="C:endosome"/>
    <property type="evidence" value="ECO:0007669"/>
    <property type="project" value="TreeGrafter"/>
</dbReference>
<keyword evidence="11" id="KW-1185">Reference proteome</keyword>
<dbReference type="Gene3D" id="1.20.1270.60">
    <property type="entry name" value="Arfaptin homology (AH) domain/BAR domain"/>
    <property type="match status" value="1"/>
</dbReference>
<dbReference type="GO" id="GO:0005543">
    <property type="term" value="F:phospholipid binding"/>
    <property type="evidence" value="ECO:0007669"/>
    <property type="project" value="TreeGrafter"/>
</dbReference>
<dbReference type="Gene3D" id="2.30.30.40">
    <property type="entry name" value="SH3 Domains"/>
    <property type="match status" value="1"/>
</dbReference>
<dbReference type="SUPFAM" id="SSF103657">
    <property type="entry name" value="BAR/IMD domain-like"/>
    <property type="match status" value="1"/>
</dbReference>
<evidence type="ECO:0000259" key="8">
    <source>
        <dbReference type="PROSITE" id="PS51741"/>
    </source>
</evidence>
<feature type="region of interest" description="Disordered" evidence="6">
    <location>
        <begin position="510"/>
        <end position="649"/>
    </location>
</feature>
<dbReference type="GO" id="GO:0097320">
    <property type="term" value="P:plasma membrane tubulation"/>
    <property type="evidence" value="ECO:0007669"/>
    <property type="project" value="TreeGrafter"/>
</dbReference>
<feature type="compositionally biased region" description="Low complexity" evidence="6">
    <location>
        <begin position="560"/>
        <end position="569"/>
    </location>
</feature>
<dbReference type="CDD" id="cd07655">
    <property type="entry name" value="F-BAR_PACSIN"/>
    <property type="match status" value="1"/>
</dbReference>
<name>A0A813PFC8_9BILA</name>
<dbReference type="GO" id="GO:0030100">
    <property type="term" value="P:regulation of endocytosis"/>
    <property type="evidence" value="ECO:0007669"/>
    <property type="project" value="TreeGrafter"/>
</dbReference>
<dbReference type="Proteomes" id="UP000681722">
    <property type="component" value="Unassembled WGS sequence"/>
</dbReference>
<keyword evidence="2 3" id="KW-0728">SH3 domain</keyword>
<sequence length="705" mass="79803">MDADKTSENELSLTTSDSFWEIGKYHRVVKRCDDGNKLTTDLMSMITERAELEKQFSKMLKNWSKKWSDYVQKSSEFGTMLTAWKAVMNEADGSGDLHLNVHDELQSDVIPTIKQWQKTKYVKSMMHIKPTKDFEEEFKRAQKPWAKLYTKVDKYKREYHTATKNLKMAETQENNSKLDAAVTLEQKQKATDKVDKCRKEKEGAKQKYTEAIQELNRYNPKYMDDMNEVFMRCQAFEKDRLTSFRDFIGKTQKCLDLSSRPQLPTIVQQFSQSIKSMDADTDLRVWSDTNGAGMKMNWPIFEDHVHVFSEMNHHRLPSQSATLNHNNKHLSTTTTYCSHCNGNNNHRNNSGTNNNCDIDERNKKRLSKVHLSNVVSQRSLHLRHPTIHLSSYDNRVLIDSYATIRRSIRRTGQMAYAAVTRVRDLASTTTTTTINGIKTDQEEYSETNRTLSRRGKGDIEKDPVIMTAIRPNQTTSVGQQLSTTSSNESYGRASVNNAAFNEGDFSPCISSSTPSSPYLSGTNHGSANMTTNPLSSYMNTDTIPQPNTGWASWSNEDTKTVTAQTAQAVSPKYPDEKNPFDDNSVSSSASSDPAYSTTNGGGNSSLQSSLPQQHQSIQQTPSYPQTVNPFYDDDEDESLPPQTSSHMSEGVTVRALYDYDAQEQDELSFKQGDLFTKLEDEDDQAVVKSSLYQMILTTFGDSGKA</sequence>
<feature type="compositionally biased region" description="Polar residues" evidence="6">
    <location>
        <begin position="521"/>
        <end position="555"/>
    </location>
</feature>
<dbReference type="FunFam" id="1.20.1270.60:FF:000009">
    <property type="entry name" value="Protein kinase C and casein kinase substrate in neurons 2"/>
    <property type="match status" value="1"/>
</dbReference>
<dbReference type="InterPro" id="IPR036028">
    <property type="entry name" value="SH3-like_dom_sf"/>
</dbReference>
<comment type="subcellular location">
    <subcellularLocation>
        <location evidence="1">Endomembrane system</location>
        <topology evidence="1">Peripheral membrane protein</topology>
    </subcellularLocation>
</comment>
<keyword evidence="4 5" id="KW-0175">Coiled coil</keyword>
<reference evidence="9" key="1">
    <citation type="submission" date="2021-02" db="EMBL/GenBank/DDBJ databases">
        <authorList>
            <person name="Nowell W R."/>
        </authorList>
    </citation>
    <scope>NUCLEOTIDE SEQUENCE</scope>
</reference>
<dbReference type="PROSITE" id="PS51741">
    <property type="entry name" value="F_BAR"/>
    <property type="match status" value="1"/>
</dbReference>
<evidence type="ECO:0000256" key="3">
    <source>
        <dbReference type="PROSITE-ProRule" id="PRU00192"/>
    </source>
</evidence>
<dbReference type="AlphaFoldDB" id="A0A813PFC8"/>
<evidence type="ECO:0000313" key="10">
    <source>
        <dbReference type="EMBL" id="CAF3531770.1"/>
    </source>
</evidence>
<dbReference type="SMART" id="SM00055">
    <property type="entry name" value="FCH"/>
    <property type="match status" value="1"/>
</dbReference>
<evidence type="ECO:0000256" key="4">
    <source>
        <dbReference type="PROSITE-ProRule" id="PRU01077"/>
    </source>
</evidence>
<dbReference type="GO" id="GO:0005886">
    <property type="term" value="C:plasma membrane"/>
    <property type="evidence" value="ECO:0007669"/>
    <property type="project" value="TreeGrafter"/>
</dbReference>
<dbReference type="InterPro" id="IPR001060">
    <property type="entry name" value="FCH_dom"/>
</dbReference>
<feature type="coiled-coil region" evidence="5">
    <location>
        <begin position="152"/>
        <end position="214"/>
    </location>
</feature>
<dbReference type="GO" id="GO:0007010">
    <property type="term" value="P:cytoskeleton organization"/>
    <property type="evidence" value="ECO:0007669"/>
    <property type="project" value="TreeGrafter"/>
</dbReference>
<feature type="domain" description="F-BAR" evidence="8">
    <location>
        <begin position="11"/>
        <end position="282"/>
    </location>
</feature>
<feature type="compositionally biased region" description="Low complexity" evidence="6">
    <location>
        <begin position="510"/>
        <end position="520"/>
    </location>
</feature>
<evidence type="ECO:0000256" key="2">
    <source>
        <dbReference type="ARBA" id="ARBA00022443"/>
    </source>
</evidence>
<protein>
    <submittedName>
        <fullName evidence="9">Uncharacterized protein</fullName>
    </submittedName>
</protein>
<dbReference type="PANTHER" id="PTHR23065:SF11">
    <property type="entry name" value="SYNDAPIN, ISOFORM C"/>
    <property type="match status" value="1"/>
</dbReference>
<comment type="caution">
    <text evidence="9">The sequence shown here is derived from an EMBL/GenBank/DDBJ whole genome shotgun (WGS) entry which is preliminary data.</text>
</comment>
<dbReference type="InterPro" id="IPR027267">
    <property type="entry name" value="AH/BAR_dom_sf"/>
</dbReference>
<evidence type="ECO:0000256" key="5">
    <source>
        <dbReference type="SAM" id="Coils"/>
    </source>
</evidence>
<evidence type="ECO:0000256" key="6">
    <source>
        <dbReference type="SAM" id="MobiDB-lite"/>
    </source>
</evidence>
<feature type="domain" description="SH3" evidence="7">
    <location>
        <begin position="648"/>
        <end position="705"/>
    </location>
</feature>
<dbReference type="OrthoDB" id="10255128at2759"/>
<dbReference type="Pfam" id="PF00611">
    <property type="entry name" value="FCH"/>
    <property type="match status" value="1"/>
</dbReference>
<evidence type="ECO:0000313" key="11">
    <source>
        <dbReference type="Proteomes" id="UP000663829"/>
    </source>
</evidence>
<proteinExistence type="predicted"/>
<evidence type="ECO:0000313" key="9">
    <source>
        <dbReference type="EMBL" id="CAF0752026.1"/>
    </source>
</evidence>
<dbReference type="PANTHER" id="PTHR23065">
    <property type="entry name" value="PROLINE-SERINE-THREONINE PHOSPHATASE INTERACTING PROTEIN 1"/>
    <property type="match status" value="1"/>
</dbReference>
<gene>
    <name evidence="9" type="ORF">GPM918_LOCUS891</name>
    <name evidence="10" type="ORF">SRO942_LOCUS891</name>
</gene>
<dbReference type="InterPro" id="IPR001452">
    <property type="entry name" value="SH3_domain"/>
</dbReference>